<dbReference type="AlphaFoldDB" id="A0A3B0XJG5"/>
<accession>A0A3B0XJG5</accession>
<reference evidence="1" key="1">
    <citation type="submission" date="2018-06" db="EMBL/GenBank/DDBJ databases">
        <authorList>
            <person name="Zhirakovskaya E."/>
        </authorList>
    </citation>
    <scope>NUCLEOTIDE SEQUENCE</scope>
</reference>
<proteinExistence type="predicted"/>
<protein>
    <submittedName>
        <fullName evidence="1">Uncharacterized protein</fullName>
    </submittedName>
</protein>
<gene>
    <name evidence="1" type="ORF">MNBD_GAMMA09-3181</name>
</gene>
<dbReference type="EMBL" id="UOFI01000132">
    <property type="protein sequence ID" value="VAW68545.1"/>
    <property type="molecule type" value="Genomic_DNA"/>
</dbReference>
<sequence length="63" mass="7103">MGAEPDFNSLNKKDANSHMKKAYEKMADKITNSIKDSFDLNIPVFVGSFQLKVDDIVEILEVL</sequence>
<evidence type="ECO:0000313" key="1">
    <source>
        <dbReference type="EMBL" id="VAW68545.1"/>
    </source>
</evidence>
<organism evidence="1">
    <name type="scientific">hydrothermal vent metagenome</name>
    <dbReference type="NCBI Taxonomy" id="652676"/>
    <lineage>
        <taxon>unclassified sequences</taxon>
        <taxon>metagenomes</taxon>
        <taxon>ecological metagenomes</taxon>
    </lineage>
</organism>
<name>A0A3B0XJG5_9ZZZZ</name>